<dbReference type="EMBL" id="JAJHUN010000001">
    <property type="protein sequence ID" value="KAJ4165891.1"/>
    <property type="molecule type" value="Genomic_DNA"/>
</dbReference>
<dbReference type="AlphaFoldDB" id="A0A9W8QSE1"/>
<dbReference type="GeneID" id="80894659"/>
<dbReference type="Proteomes" id="UP001144673">
    <property type="component" value="Chromosome 1"/>
</dbReference>
<evidence type="ECO:0000313" key="2">
    <source>
        <dbReference type="Proteomes" id="UP001144673"/>
    </source>
</evidence>
<dbReference type="RefSeq" id="XP_056060806.1">
    <property type="nucleotide sequence ID" value="XM_056192602.1"/>
</dbReference>
<name>A0A9W8QSE1_AKAMU</name>
<sequence length="80" mass="8777">MTSYKASRTPISLQTTSCPDCTPSGKRYARFGSWQLGDDMAGEVTDAEKGIEGTLENGKVRVMWTESKPHGITLEAKFGY</sequence>
<organism evidence="1 2">
    <name type="scientific">Akanthomyces muscarius</name>
    <name type="common">Entomopathogenic fungus</name>
    <name type="synonym">Lecanicillium muscarium</name>
    <dbReference type="NCBI Taxonomy" id="2231603"/>
    <lineage>
        <taxon>Eukaryota</taxon>
        <taxon>Fungi</taxon>
        <taxon>Dikarya</taxon>
        <taxon>Ascomycota</taxon>
        <taxon>Pezizomycotina</taxon>
        <taxon>Sordariomycetes</taxon>
        <taxon>Hypocreomycetidae</taxon>
        <taxon>Hypocreales</taxon>
        <taxon>Cordycipitaceae</taxon>
        <taxon>Akanthomyces</taxon>
    </lineage>
</organism>
<proteinExistence type="predicted"/>
<accession>A0A9W8QSE1</accession>
<reference evidence="1" key="1">
    <citation type="journal article" date="2023" name="Access Microbiol">
        <title>De-novo genome assembly for Akanthomyces muscarius, a biocontrol agent of insect agricultural pests.</title>
        <authorList>
            <person name="Erdos Z."/>
            <person name="Studholme D.J."/>
            <person name="Raymond B."/>
            <person name="Sharma M."/>
        </authorList>
    </citation>
    <scope>NUCLEOTIDE SEQUENCE</scope>
    <source>
        <strain evidence="1">Ve6</strain>
    </source>
</reference>
<dbReference type="KEGG" id="amus:LMH87_007500"/>
<gene>
    <name evidence="1" type="ORF">LMH87_007500</name>
</gene>
<evidence type="ECO:0000313" key="1">
    <source>
        <dbReference type="EMBL" id="KAJ4165891.1"/>
    </source>
</evidence>
<keyword evidence="2" id="KW-1185">Reference proteome</keyword>
<protein>
    <submittedName>
        <fullName evidence="1">Uncharacterized protein</fullName>
    </submittedName>
</protein>
<comment type="caution">
    <text evidence="1">The sequence shown here is derived from an EMBL/GenBank/DDBJ whole genome shotgun (WGS) entry which is preliminary data.</text>
</comment>